<name>A0A2T0PYG9_9ACTN</name>
<dbReference type="SUPFAM" id="SSF52518">
    <property type="entry name" value="Thiamin diphosphate-binding fold (THDP-binding)"/>
    <property type="match status" value="1"/>
</dbReference>
<dbReference type="EMBL" id="PVZC01000007">
    <property type="protein sequence ID" value="PRX96509.1"/>
    <property type="molecule type" value="Genomic_DNA"/>
</dbReference>
<accession>A0A2T0PYG9</accession>
<comment type="caution">
    <text evidence="2">The sequence shown here is derived from an EMBL/GenBank/DDBJ whole genome shotgun (WGS) entry which is preliminary data.</text>
</comment>
<dbReference type="InterPro" id="IPR029061">
    <property type="entry name" value="THDP-binding"/>
</dbReference>
<gene>
    <name evidence="2" type="ORF">CLV72_10732</name>
</gene>
<evidence type="ECO:0000259" key="1">
    <source>
        <dbReference type="Pfam" id="PF00456"/>
    </source>
</evidence>
<feature type="domain" description="Transketolase N-terminal" evidence="1">
    <location>
        <begin position="19"/>
        <end position="270"/>
    </location>
</feature>
<reference evidence="2 3" key="1">
    <citation type="submission" date="2018-03" db="EMBL/GenBank/DDBJ databases">
        <title>Genomic Encyclopedia of Archaeal and Bacterial Type Strains, Phase II (KMG-II): from individual species to whole genera.</title>
        <authorList>
            <person name="Goeker M."/>
        </authorList>
    </citation>
    <scope>NUCLEOTIDE SEQUENCE [LARGE SCALE GENOMIC DNA]</scope>
    <source>
        <strain evidence="2 3">DSM 45601</strain>
    </source>
</reference>
<keyword evidence="3" id="KW-1185">Reference proteome</keyword>
<sequence>MSAPADTGTAVLRAAALRIRRHIVGMCAGATGGHLGGSLSIADILAALYFRVLRVDPAAPDDEDRDVFLLSKGHGAVALYAALAVRGFFPEDELAGFAAPGGRLMAHPVRAVPGVELPTGSLGHGLALGLGFACAARLSGGPRRVYVLLGDGELQEGACWESAMAAAALRADRLTAIVDRNGLQLTGPTERIVPLEPLADKWRAFGWEVREVDGHDLEALPPALLAGPSVPGRPVAVIASTVKGRGLPYAAGRVESHYARLSERALARAYRALDRPGQEPT</sequence>
<dbReference type="Pfam" id="PF00456">
    <property type="entry name" value="Transketolase_N"/>
    <property type="match status" value="1"/>
</dbReference>
<dbReference type="InterPro" id="IPR005474">
    <property type="entry name" value="Transketolase_N"/>
</dbReference>
<proteinExistence type="predicted"/>
<dbReference type="Proteomes" id="UP000237846">
    <property type="component" value="Unassembled WGS sequence"/>
</dbReference>
<dbReference type="RefSeq" id="WP_245930376.1">
    <property type="nucleotide sequence ID" value="NZ_PVZC01000007.1"/>
</dbReference>
<evidence type="ECO:0000313" key="3">
    <source>
        <dbReference type="Proteomes" id="UP000237846"/>
    </source>
</evidence>
<dbReference type="Gene3D" id="3.40.50.970">
    <property type="match status" value="1"/>
</dbReference>
<dbReference type="PANTHER" id="PTHR47514:SF2">
    <property type="entry name" value="TRANSKETOLASE"/>
    <property type="match status" value="1"/>
</dbReference>
<dbReference type="PANTHER" id="PTHR47514">
    <property type="entry name" value="TRANSKETOLASE N-TERMINAL SECTION-RELATED"/>
    <property type="match status" value="1"/>
</dbReference>
<organism evidence="2 3">
    <name type="scientific">Allonocardiopsis opalescens</name>
    <dbReference type="NCBI Taxonomy" id="1144618"/>
    <lineage>
        <taxon>Bacteria</taxon>
        <taxon>Bacillati</taxon>
        <taxon>Actinomycetota</taxon>
        <taxon>Actinomycetes</taxon>
        <taxon>Streptosporangiales</taxon>
        <taxon>Allonocardiopsis</taxon>
    </lineage>
</organism>
<evidence type="ECO:0000313" key="2">
    <source>
        <dbReference type="EMBL" id="PRX96509.1"/>
    </source>
</evidence>
<dbReference type="AlphaFoldDB" id="A0A2T0PYG9"/>
<dbReference type="GO" id="GO:0000287">
    <property type="term" value="F:magnesium ion binding"/>
    <property type="evidence" value="ECO:0007669"/>
    <property type="project" value="UniProtKB-ARBA"/>
</dbReference>
<protein>
    <submittedName>
        <fullName evidence="2">Transketolase subunit A</fullName>
    </submittedName>
</protein>